<dbReference type="GO" id="GO:0016491">
    <property type="term" value="F:oxidoreductase activity"/>
    <property type="evidence" value="ECO:0007669"/>
    <property type="project" value="InterPro"/>
</dbReference>
<dbReference type="GO" id="GO:0005829">
    <property type="term" value="C:cytosol"/>
    <property type="evidence" value="ECO:0007669"/>
    <property type="project" value="TreeGrafter"/>
</dbReference>
<dbReference type="RefSeq" id="WP_135814505.1">
    <property type="nucleotide sequence ID" value="NZ_RQEV01000017.1"/>
</dbReference>
<dbReference type="SUPFAM" id="SSF52218">
    <property type="entry name" value="Flavoproteins"/>
    <property type="match status" value="1"/>
</dbReference>
<dbReference type="Pfam" id="PF03358">
    <property type="entry name" value="FMN_red"/>
    <property type="match status" value="1"/>
</dbReference>
<gene>
    <name evidence="2" type="ORF">EHO61_15635</name>
</gene>
<evidence type="ECO:0000259" key="1">
    <source>
        <dbReference type="Pfam" id="PF03358"/>
    </source>
</evidence>
<dbReference type="Proteomes" id="UP000297855">
    <property type="component" value="Unassembled WGS sequence"/>
</dbReference>
<dbReference type="InterPro" id="IPR005025">
    <property type="entry name" value="FMN_Rdtase-like_dom"/>
</dbReference>
<protein>
    <submittedName>
        <fullName evidence="2">NAD(P)H-dependent oxidoreductase</fullName>
    </submittedName>
</protein>
<evidence type="ECO:0000313" key="3">
    <source>
        <dbReference type="Proteomes" id="UP000297855"/>
    </source>
</evidence>
<sequence length="172" mass="19196">MKFNLLGVSGSLRRNSTNTKLLKTIGVLGRERFKLEIFSDLDLLPPFCPDREAELQESSKHLEDWRNHLQRADAVIFACPEYGHGVPGVLKNALDWVVGSGELVDKPVGVTNAYAIRSRGTFALRSLSETLRAMNAHVVEQQPLSLDDDPGIWSNGVRDILESLFEAPRTRI</sequence>
<accession>A0A4V3JE68</accession>
<reference evidence="2" key="1">
    <citation type="journal article" date="2019" name="PLoS Negl. Trop. Dis.">
        <title>Revisiting the worldwide diversity of Leptospira species in the environment.</title>
        <authorList>
            <person name="Vincent A.T."/>
            <person name="Schiettekatte O."/>
            <person name="Bourhy P."/>
            <person name="Veyrier F.J."/>
            <person name="Picardeau M."/>
        </authorList>
    </citation>
    <scope>NUCLEOTIDE SEQUENCE [LARGE SCALE GENOMIC DNA]</scope>
    <source>
        <strain evidence="2">SCS5</strain>
    </source>
</reference>
<dbReference type="AlphaFoldDB" id="A0A4V3JE68"/>
<feature type="domain" description="NADPH-dependent FMN reductase-like" evidence="1">
    <location>
        <begin position="4"/>
        <end position="142"/>
    </location>
</feature>
<keyword evidence="3" id="KW-1185">Reference proteome</keyword>
<dbReference type="Gene3D" id="3.40.50.360">
    <property type="match status" value="1"/>
</dbReference>
<name>A0A4V3JE68_9LEPT</name>
<dbReference type="GO" id="GO:0010181">
    <property type="term" value="F:FMN binding"/>
    <property type="evidence" value="ECO:0007669"/>
    <property type="project" value="TreeGrafter"/>
</dbReference>
<evidence type="ECO:0000313" key="2">
    <source>
        <dbReference type="EMBL" id="TGK15126.1"/>
    </source>
</evidence>
<comment type="caution">
    <text evidence="2">The sequence shown here is derived from an EMBL/GenBank/DDBJ whole genome shotgun (WGS) entry which is preliminary data.</text>
</comment>
<dbReference type="EMBL" id="RQEV01000017">
    <property type="protein sequence ID" value="TGK15126.1"/>
    <property type="molecule type" value="Genomic_DNA"/>
</dbReference>
<dbReference type="PANTHER" id="PTHR30543:SF21">
    <property type="entry name" value="NAD(P)H-DEPENDENT FMN REDUCTASE LOT6"/>
    <property type="match status" value="1"/>
</dbReference>
<proteinExistence type="predicted"/>
<organism evidence="2 3">
    <name type="scientific">Leptospira fluminis</name>
    <dbReference type="NCBI Taxonomy" id="2484979"/>
    <lineage>
        <taxon>Bacteria</taxon>
        <taxon>Pseudomonadati</taxon>
        <taxon>Spirochaetota</taxon>
        <taxon>Spirochaetia</taxon>
        <taxon>Leptospirales</taxon>
        <taxon>Leptospiraceae</taxon>
        <taxon>Leptospira</taxon>
    </lineage>
</organism>
<dbReference type="PANTHER" id="PTHR30543">
    <property type="entry name" value="CHROMATE REDUCTASE"/>
    <property type="match status" value="1"/>
</dbReference>
<dbReference type="OrthoDB" id="9812295at2"/>
<dbReference type="InterPro" id="IPR050712">
    <property type="entry name" value="NAD(P)H-dep_reductase"/>
</dbReference>
<dbReference type="InterPro" id="IPR029039">
    <property type="entry name" value="Flavoprotein-like_sf"/>
</dbReference>